<dbReference type="InterPro" id="IPR029055">
    <property type="entry name" value="Ntn_hydrolases_N"/>
</dbReference>
<evidence type="ECO:0000256" key="4">
    <source>
        <dbReference type="ARBA" id="ARBA00048741"/>
    </source>
</evidence>
<dbReference type="PANTHER" id="PTHR43284">
    <property type="entry name" value="ASPARAGINE SYNTHETASE (GLUTAMINE-HYDROLYZING)"/>
    <property type="match status" value="1"/>
</dbReference>
<dbReference type="PROSITE" id="PS51278">
    <property type="entry name" value="GATASE_TYPE_2"/>
    <property type="match status" value="1"/>
</dbReference>
<dbReference type="Proteomes" id="UP000012220">
    <property type="component" value="Unassembled WGS sequence"/>
</dbReference>
<evidence type="ECO:0000259" key="5">
    <source>
        <dbReference type="PROSITE" id="PS51278"/>
    </source>
</evidence>
<feature type="domain" description="Glutamine amidotransferase type-2" evidence="5">
    <location>
        <begin position="2"/>
        <end position="211"/>
    </location>
</feature>
<dbReference type="InterPro" id="IPR051786">
    <property type="entry name" value="ASN_synthetase/amidase"/>
</dbReference>
<comment type="caution">
    <text evidence="6">The sequence shown here is derived from an EMBL/GenBank/DDBJ whole genome shotgun (WGS) entry which is preliminary data.</text>
</comment>
<gene>
    <name evidence="6" type="ORF">LEP1GSC115_2091</name>
</gene>
<dbReference type="CDD" id="cd00712">
    <property type="entry name" value="AsnB"/>
    <property type="match status" value="1"/>
</dbReference>
<comment type="similarity">
    <text evidence="2">Belongs to the asparagine synthetase family.</text>
</comment>
<dbReference type="EC" id="6.3.5.4" evidence="3"/>
<dbReference type="GO" id="GO:0005829">
    <property type="term" value="C:cytosol"/>
    <property type="evidence" value="ECO:0007669"/>
    <property type="project" value="TreeGrafter"/>
</dbReference>
<dbReference type="InterPro" id="IPR033738">
    <property type="entry name" value="AsnB_N"/>
</dbReference>
<reference evidence="6 7" key="1">
    <citation type="submission" date="2013-02" db="EMBL/GenBank/DDBJ databases">
        <authorList>
            <person name="Harkins D.M."/>
            <person name="Durkin A.S."/>
            <person name="Brinkac L.M."/>
            <person name="Haft D.H."/>
            <person name="Selengut J.D."/>
            <person name="Sanka R."/>
            <person name="DePew J."/>
            <person name="Purushe J."/>
            <person name="Picardeau M."/>
            <person name="Werts C."/>
            <person name="Goarant C."/>
            <person name="Vinetz J.M."/>
            <person name="Sutton G.G."/>
            <person name="Nierman W.C."/>
            <person name="Fouts D.E."/>
        </authorList>
    </citation>
    <scope>NUCLEOTIDE SEQUENCE [LARGE SCALE GENOMIC DNA]</scope>
    <source>
        <strain evidence="6 7">200703203</strain>
    </source>
</reference>
<dbReference type="Pfam" id="PF13537">
    <property type="entry name" value="GATase_7"/>
    <property type="match status" value="1"/>
</dbReference>
<comment type="pathway">
    <text evidence="1">Amino-acid biosynthesis; L-asparagine biosynthesis; L-asparagine from L-aspartate (L-Gln route): step 1/1.</text>
</comment>
<dbReference type="GO" id="GO:0004066">
    <property type="term" value="F:asparagine synthase (glutamine-hydrolyzing) activity"/>
    <property type="evidence" value="ECO:0007669"/>
    <property type="project" value="UniProtKB-EC"/>
</dbReference>
<name>N1URA6_LEPIR</name>
<dbReference type="AlphaFoldDB" id="N1URA6"/>
<organism evidence="6 7">
    <name type="scientific">Leptospira interrogans serovar Australis str. 200703203</name>
    <dbReference type="NCBI Taxonomy" id="1085541"/>
    <lineage>
        <taxon>Bacteria</taxon>
        <taxon>Pseudomonadati</taxon>
        <taxon>Spirochaetota</taxon>
        <taxon>Spirochaetia</taxon>
        <taxon>Leptospirales</taxon>
        <taxon>Leptospiraceae</taxon>
        <taxon>Leptospira</taxon>
    </lineage>
</organism>
<dbReference type="BioCyc" id="LINT1085541:G11IQ-3528-MONOMER"/>
<dbReference type="GO" id="GO:0016740">
    <property type="term" value="F:transferase activity"/>
    <property type="evidence" value="ECO:0007669"/>
    <property type="project" value="UniProtKB-KW"/>
</dbReference>
<evidence type="ECO:0000256" key="2">
    <source>
        <dbReference type="ARBA" id="ARBA00005752"/>
    </source>
</evidence>
<proteinExistence type="inferred from homology"/>
<dbReference type="EMBL" id="AHNY02000097">
    <property type="protein sequence ID" value="EMY26194.1"/>
    <property type="molecule type" value="Genomic_DNA"/>
</dbReference>
<keyword evidence="6" id="KW-0315">Glutamine amidotransferase</keyword>
<accession>N1URA6</accession>
<dbReference type="PANTHER" id="PTHR43284:SF1">
    <property type="entry name" value="ASPARAGINE SYNTHETASE"/>
    <property type="match status" value="1"/>
</dbReference>
<evidence type="ECO:0000313" key="6">
    <source>
        <dbReference type="EMBL" id="EMY26194.1"/>
    </source>
</evidence>
<dbReference type="InterPro" id="IPR017932">
    <property type="entry name" value="GATase_2_dom"/>
</dbReference>
<comment type="catalytic activity">
    <reaction evidence="4">
        <text>L-aspartate + L-glutamine + ATP + H2O = L-asparagine + L-glutamate + AMP + diphosphate + H(+)</text>
        <dbReference type="Rhea" id="RHEA:12228"/>
        <dbReference type="ChEBI" id="CHEBI:15377"/>
        <dbReference type="ChEBI" id="CHEBI:15378"/>
        <dbReference type="ChEBI" id="CHEBI:29985"/>
        <dbReference type="ChEBI" id="CHEBI:29991"/>
        <dbReference type="ChEBI" id="CHEBI:30616"/>
        <dbReference type="ChEBI" id="CHEBI:33019"/>
        <dbReference type="ChEBI" id="CHEBI:58048"/>
        <dbReference type="ChEBI" id="CHEBI:58359"/>
        <dbReference type="ChEBI" id="CHEBI:456215"/>
        <dbReference type="EC" id="6.3.5.4"/>
    </reaction>
</comment>
<evidence type="ECO:0000313" key="7">
    <source>
        <dbReference type="Proteomes" id="UP000012220"/>
    </source>
</evidence>
<protein>
    <recommendedName>
        <fullName evidence="3">asparagine synthase (glutamine-hydrolyzing)</fullName>
        <ecNumber evidence="3">6.3.5.4</ecNumber>
    </recommendedName>
</protein>
<keyword evidence="6" id="KW-0808">Transferase</keyword>
<evidence type="ECO:0000256" key="1">
    <source>
        <dbReference type="ARBA" id="ARBA00005187"/>
    </source>
</evidence>
<dbReference type="SUPFAM" id="SSF56235">
    <property type="entry name" value="N-terminal nucleophile aminohydrolases (Ntn hydrolases)"/>
    <property type="match status" value="1"/>
</dbReference>
<evidence type="ECO:0000256" key="3">
    <source>
        <dbReference type="ARBA" id="ARBA00012737"/>
    </source>
</evidence>
<sequence>MCGITGFVGKGSLDDLKKMSNTLIHRGPDDFGFFFDEKNRVFLAHRRLSIIDIESGNQPMWTLDKKIGIIFNGEIYNHFELKEELIKKSYKFKTDHSDTEVILHAYREWGVNCVNKFNGMWAFALYDIDKKIVFCSRDRFGKKPFYYTNQSSCFAFSSELTALKNNINLTLTISKKSLQKYFGYNYIPAPNTLYKEVKKLPGGYNLIFNISTGGIRLEKYWGFKIEPSIGLSKKNEVIIAETIYDLLEKSVKRRLVSDVPLGFF</sequence>
<dbReference type="Gene3D" id="3.60.20.10">
    <property type="entry name" value="Glutamine Phosphoribosylpyrophosphate, subunit 1, domain 1"/>
    <property type="match status" value="1"/>
</dbReference>